<dbReference type="Proteomes" id="UP001358614">
    <property type="component" value="Chromosome 2"/>
</dbReference>
<feature type="compositionally biased region" description="Low complexity" evidence="1">
    <location>
        <begin position="167"/>
        <end position="177"/>
    </location>
</feature>
<feature type="region of interest" description="Disordered" evidence="1">
    <location>
        <begin position="41"/>
        <end position="82"/>
    </location>
</feature>
<reference evidence="2 3" key="1">
    <citation type="submission" date="2024-01" db="EMBL/GenBank/DDBJ databases">
        <title>Comparative genomics of Cryptococcus and Kwoniella reveals pathogenesis evolution and contrasting modes of karyotype evolution via chromosome fusion or intercentromeric recombination.</title>
        <authorList>
            <person name="Coelho M.A."/>
            <person name="David-Palma M."/>
            <person name="Shea T."/>
            <person name="Bowers K."/>
            <person name="McGinley-Smith S."/>
            <person name="Mohammad A.W."/>
            <person name="Gnirke A."/>
            <person name="Yurkov A.M."/>
            <person name="Nowrousian M."/>
            <person name="Sun S."/>
            <person name="Cuomo C.A."/>
            <person name="Heitman J."/>
        </authorList>
    </citation>
    <scope>NUCLEOTIDE SEQUENCE [LARGE SCALE GENOMIC DNA]</scope>
    <source>
        <strain evidence="2 3">PYCC6329</strain>
    </source>
</reference>
<proteinExistence type="predicted"/>
<feature type="compositionally biased region" description="Pro residues" evidence="1">
    <location>
        <begin position="107"/>
        <end position="118"/>
    </location>
</feature>
<dbReference type="AlphaFoldDB" id="A0AAX4KQD1"/>
<sequence length="264" mass="28538">MTPQVQENTPTSDWETVRSTMTMSEACAWESLDVNAVIDGVCHPESTTSPQPPLGLEVSPPRTLRVTPSPLPSPPSTPPFTPFAVFSTEEMNRVPLPSFSTLLRSDPSPPPPPQPCPSEIPREDSMPVSVGVIQSVEGGDRTVGGSGTVGEGSASMPKEEKKRKSGDFSSSADESSGPVTPKKKVKYLPTPSPSPTKRKRGRPPKPAVPPPALFSGASVVPTPQTYWEVVEAQSWDEIDRITRKGWKVPHRGPARDVWSRQEDE</sequence>
<gene>
    <name evidence="2" type="ORF">V865_006725</name>
</gene>
<evidence type="ECO:0000256" key="1">
    <source>
        <dbReference type="SAM" id="MobiDB-lite"/>
    </source>
</evidence>
<keyword evidence="3" id="KW-1185">Reference proteome</keyword>
<accession>A0AAX4KQD1</accession>
<feature type="compositionally biased region" description="Gly residues" evidence="1">
    <location>
        <begin position="141"/>
        <end position="150"/>
    </location>
</feature>
<dbReference type="RefSeq" id="XP_066086579.1">
    <property type="nucleotide sequence ID" value="XM_066230482.1"/>
</dbReference>
<dbReference type="GeneID" id="91105526"/>
<organism evidence="2 3">
    <name type="scientific">Kwoniella europaea PYCC6329</name>
    <dbReference type="NCBI Taxonomy" id="1423913"/>
    <lineage>
        <taxon>Eukaryota</taxon>
        <taxon>Fungi</taxon>
        <taxon>Dikarya</taxon>
        <taxon>Basidiomycota</taxon>
        <taxon>Agaricomycotina</taxon>
        <taxon>Tremellomycetes</taxon>
        <taxon>Tremellales</taxon>
        <taxon>Cryptococcaceae</taxon>
        <taxon>Kwoniella</taxon>
    </lineage>
</organism>
<evidence type="ECO:0000313" key="2">
    <source>
        <dbReference type="EMBL" id="WWD08612.1"/>
    </source>
</evidence>
<protein>
    <recommendedName>
        <fullName evidence="4">Myb-like domain-containing protein</fullName>
    </recommendedName>
</protein>
<dbReference type="KEGG" id="ker:91105526"/>
<name>A0AAX4KQD1_9TREE</name>
<feature type="compositionally biased region" description="Pro residues" evidence="1">
    <location>
        <begin position="69"/>
        <end position="81"/>
    </location>
</feature>
<evidence type="ECO:0000313" key="3">
    <source>
        <dbReference type="Proteomes" id="UP001358614"/>
    </source>
</evidence>
<feature type="compositionally biased region" description="Basic and acidic residues" evidence="1">
    <location>
        <begin position="157"/>
        <end position="166"/>
    </location>
</feature>
<feature type="region of interest" description="Disordered" evidence="1">
    <location>
        <begin position="96"/>
        <end position="220"/>
    </location>
</feature>
<evidence type="ECO:0008006" key="4">
    <source>
        <dbReference type="Google" id="ProtNLM"/>
    </source>
</evidence>
<dbReference type="EMBL" id="CP144090">
    <property type="protein sequence ID" value="WWD08612.1"/>
    <property type="molecule type" value="Genomic_DNA"/>
</dbReference>